<dbReference type="AlphaFoldDB" id="D7BDY0"/>
<proteinExistence type="predicted"/>
<evidence type="ECO:0000313" key="2">
    <source>
        <dbReference type="EMBL" id="ADH63131.1"/>
    </source>
</evidence>
<evidence type="ECO:0000256" key="1">
    <source>
        <dbReference type="ARBA" id="ARBA00023118"/>
    </source>
</evidence>
<dbReference type="Pfam" id="PF09704">
    <property type="entry name" value="Cas_Cas5d"/>
    <property type="match status" value="1"/>
</dbReference>
<dbReference type="STRING" id="526227.Mesil_1234"/>
<keyword evidence="1" id="KW-0051">Antiviral defense</keyword>
<reference evidence="2 3" key="1">
    <citation type="journal article" date="2010" name="Stand. Genomic Sci.">
        <title>Complete genome sequence of Meiothermus silvanus type strain (VI-R2).</title>
        <authorList>
            <person name="Sikorski J."/>
            <person name="Tindall B.J."/>
            <person name="Lowry S."/>
            <person name="Lucas S."/>
            <person name="Nolan M."/>
            <person name="Copeland A."/>
            <person name="Glavina Del Rio T."/>
            <person name="Tice H."/>
            <person name="Cheng J.F."/>
            <person name="Han C."/>
            <person name="Pitluck S."/>
            <person name="Liolios K."/>
            <person name="Ivanova N."/>
            <person name="Mavromatis K."/>
            <person name="Mikhailova N."/>
            <person name="Pati A."/>
            <person name="Goodwin L."/>
            <person name="Chen A."/>
            <person name="Palaniappan K."/>
            <person name="Land M."/>
            <person name="Hauser L."/>
            <person name="Chang Y.J."/>
            <person name="Jeffries C.D."/>
            <person name="Rohde M."/>
            <person name="Goker M."/>
            <person name="Woyke T."/>
            <person name="Bristow J."/>
            <person name="Eisen J.A."/>
            <person name="Markowitz V."/>
            <person name="Hugenholtz P."/>
            <person name="Kyrpides N.C."/>
            <person name="Klenk H.P."/>
            <person name="Lapidus A."/>
        </authorList>
    </citation>
    <scope>NUCLEOTIDE SEQUENCE [LARGE SCALE GENOMIC DNA]</scope>
    <source>
        <strain evidence="3">ATCC 700542 / DSM 9946 / VI-R2</strain>
    </source>
</reference>
<evidence type="ECO:0000313" key="3">
    <source>
        <dbReference type="Proteomes" id="UP000001916"/>
    </source>
</evidence>
<protein>
    <submittedName>
        <fullName evidence="2">CRISPR-associated protein Cas5 family</fullName>
    </submittedName>
</protein>
<dbReference type="GO" id="GO:0003723">
    <property type="term" value="F:RNA binding"/>
    <property type="evidence" value="ECO:0007669"/>
    <property type="project" value="InterPro"/>
</dbReference>
<gene>
    <name evidence="2" type="ordered locus">Mesil_1234</name>
</gene>
<dbReference type="OrthoDB" id="3189549at2"/>
<dbReference type="Proteomes" id="UP000001916">
    <property type="component" value="Chromosome"/>
</dbReference>
<dbReference type="InterPro" id="IPR021124">
    <property type="entry name" value="CRISPR-assoc_prot_Cas5"/>
</dbReference>
<dbReference type="EMBL" id="CP002042">
    <property type="protein sequence ID" value="ADH63131.1"/>
    <property type="molecule type" value="Genomic_DNA"/>
</dbReference>
<dbReference type="CDD" id="cd09756">
    <property type="entry name" value="Cas5_I-E"/>
    <property type="match status" value="1"/>
</dbReference>
<dbReference type="InterPro" id="IPR013422">
    <property type="entry name" value="CRISPR-assoc_prot_Cas5_N"/>
</dbReference>
<dbReference type="eggNOG" id="ENOG502ZBPB">
    <property type="taxonomic scope" value="Bacteria"/>
</dbReference>
<dbReference type="NCBIfam" id="TIGR02593">
    <property type="entry name" value="CRISPR_cas5"/>
    <property type="match status" value="1"/>
</dbReference>
<accession>D7BDY0</accession>
<keyword evidence="3" id="KW-1185">Reference proteome</keyword>
<dbReference type="KEGG" id="msv:Mesil_1234"/>
<organism evidence="2 3">
    <name type="scientific">Allomeiothermus silvanus (strain ATCC 700542 / DSM 9946 / NBRC 106475 / NCIMB 13440 / VI-R2)</name>
    <name type="common">Thermus silvanus</name>
    <dbReference type="NCBI Taxonomy" id="526227"/>
    <lineage>
        <taxon>Bacteria</taxon>
        <taxon>Thermotogati</taxon>
        <taxon>Deinococcota</taxon>
        <taxon>Deinococci</taxon>
        <taxon>Thermales</taxon>
        <taxon>Thermaceae</taxon>
        <taxon>Allomeiothermus</taxon>
    </lineage>
</organism>
<dbReference type="HOGENOM" id="CLU_084726_1_0_0"/>
<dbReference type="GO" id="GO:0043571">
    <property type="term" value="P:maintenance of CRISPR repeat elements"/>
    <property type="evidence" value="ECO:0007669"/>
    <property type="project" value="InterPro"/>
</dbReference>
<dbReference type="RefSeq" id="WP_013157705.1">
    <property type="nucleotide sequence ID" value="NC_014212.1"/>
</dbReference>
<dbReference type="GO" id="GO:0051607">
    <property type="term" value="P:defense response to virus"/>
    <property type="evidence" value="ECO:0007669"/>
    <property type="project" value="UniProtKB-KW"/>
</dbReference>
<sequence>MPTLLLRLAGPMQSWGTKSRFDERDTDLSPSKSGVIGLLCAAMGIDREKREPVLQLADLRMGVRLDQPGVLRYDYQTAQNVIAADASKVHPTTVSRRYYLADAVFLVGLEGEDRRLLECAHQALKNPVWPLFLGRKGYVPSPGVYLKDGLRDEPLQEALKNYRFLGRDWPEDEEGKDLESARLPVMLENRDSSEGSLRMDQPLGSFAERRFGARFVVPDFVEVKRVSEPTPA</sequence>
<dbReference type="InterPro" id="IPR010147">
    <property type="entry name" value="CRISPR-assoc_prot_CasD"/>
</dbReference>
<dbReference type="NCBIfam" id="TIGR01868">
    <property type="entry name" value="casD_Cas5e"/>
    <property type="match status" value="1"/>
</dbReference>
<dbReference type="Gene3D" id="3.30.70.2660">
    <property type="match status" value="1"/>
</dbReference>
<name>D7BDY0_ALLS1</name>